<feature type="transmembrane region" description="Helical" evidence="1">
    <location>
        <begin position="67"/>
        <end position="83"/>
    </location>
</feature>
<accession>A0A0B1E946</accession>
<feature type="transmembrane region" description="Helical" evidence="1">
    <location>
        <begin position="113"/>
        <end position="131"/>
    </location>
</feature>
<feature type="transmembrane region" description="Helical" evidence="1">
    <location>
        <begin position="294"/>
        <end position="319"/>
    </location>
</feature>
<dbReference type="EMBL" id="RNLZ01000024">
    <property type="protein sequence ID" value="MGE14756.1"/>
    <property type="molecule type" value="Genomic_DNA"/>
</dbReference>
<feature type="transmembrane region" description="Helical" evidence="1">
    <location>
        <begin position="204"/>
        <end position="220"/>
    </location>
</feature>
<dbReference type="AlphaFoldDB" id="A0A0B1E946"/>
<evidence type="ECO:0000313" key="4">
    <source>
        <dbReference type="EMBL" id="MGE14756.1"/>
    </source>
</evidence>
<reference evidence="4 5" key="3">
    <citation type="submission" date="2018-10" db="EMBL/GenBank/DDBJ databases">
        <authorList>
            <consortium name="NARMS: The National Antimicrobial Resistance Monitoring System"/>
        </authorList>
    </citation>
    <scope>NUCLEOTIDE SEQUENCE [LARGE SCALE GENOMIC DNA]</scope>
    <source>
        <strain evidence="4 5">CVM N17EC0060</strain>
    </source>
</reference>
<sequence length="366" mass="43215">MIIENNKVSSHSYLWVLFQSFIFYYKFMLQSWDGDEQIVNVISIILTLLLLCGTISAFIISNIKEKCIFLIIFIFVALNIIIADNKSVFWMVTAFTFLILFSTLTIKNRIRILVFSFIIAWCFFLPLQIFFSNSYTYIDDRYLRYTFGFLNPNGLGMFLLLLQTLLYYWIWTSIKATIIVKQMITIILGGSIICIIFLSESRTYILLSFLLLILTVIYGFKKFKFSSRLLFIYLLFVMLLQWLSVKGFENYLIFQDMNAYMSGRVWFSYNLLSQMGEPKFFIGSDISLYQPIDFFFISLLYNNGILASLILLYCNYIFLKKLDNSTKYESILAFIFITVSFTEAVYNIPLLNFFFLLLYKKELRFS</sequence>
<feature type="transmembrane region" description="Helical" evidence="1">
    <location>
        <begin position="12"/>
        <end position="32"/>
    </location>
</feature>
<organism evidence="3">
    <name type="scientific">Escherichia coli</name>
    <dbReference type="NCBI Taxonomy" id="562"/>
    <lineage>
        <taxon>Bacteria</taxon>
        <taxon>Pseudomonadati</taxon>
        <taxon>Pseudomonadota</taxon>
        <taxon>Gammaproteobacteria</taxon>
        <taxon>Enterobacterales</taxon>
        <taxon>Enterobacteriaceae</taxon>
        <taxon>Escherichia</taxon>
    </lineage>
</organism>
<dbReference type="EMBL" id="AB812066">
    <property type="protein sequence ID" value="BAQ01812.1"/>
    <property type="molecule type" value="Genomic_DNA"/>
</dbReference>
<feature type="transmembrane region" description="Helical" evidence="1">
    <location>
        <begin position="331"/>
        <end position="359"/>
    </location>
</feature>
<gene>
    <name evidence="3" type="primary">wzy</name>
    <name evidence="4" type="ORF">D9D43_14385</name>
</gene>
<feature type="transmembrane region" description="Helical" evidence="1">
    <location>
        <begin position="227"/>
        <end position="245"/>
    </location>
</feature>
<keyword evidence="1" id="KW-1133">Transmembrane helix</keyword>
<proteinExistence type="predicted"/>
<dbReference type="PATRIC" id="fig|562.10496.peg.4823"/>
<evidence type="ECO:0000313" key="5">
    <source>
        <dbReference type="Proteomes" id="UP000272336"/>
    </source>
</evidence>
<feature type="transmembrane region" description="Helical" evidence="1">
    <location>
        <begin position="38"/>
        <end position="60"/>
    </location>
</feature>
<evidence type="ECO:0000313" key="3">
    <source>
        <dbReference type="EMBL" id="BAQ01812.1"/>
    </source>
</evidence>
<reference evidence="3" key="1">
    <citation type="journal article" date="2014" name="DNA Res.">
        <title>A complete view of the genetic diversity of the Escherichia coli O-antigen biosynthesis gene cluster.</title>
        <authorList>
            <person name="Iguchi A."/>
            <person name="Iyoda S."/>
            <person name="Kikuchi T."/>
            <person name="Ogura Y."/>
            <person name="Katsura K."/>
            <person name="Ohnishi M."/>
            <person name="Hayashi T."/>
            <person name="Thomson N.R."/>
        </authorList>
    </citation>
    <scope>NUCLEOTIDE SEQUENCE</scope>
    <source>
        <strain evidence="3">E110-69</strain>
    </source>
</reference>
<keyword evidence="1" id="KW-0812">Transmembrane</keyword>
<reference evidence="2" key="2">
    <citation type="journal article" date="2016" name="PLoS ONE">
        <title>Comparison of O-Antigen Gene Clusters of All O-Serogroups of Escherichia coli and Proposal for Adopting a New Nomenclature for O-Typing.</title>
        <authorList>
            <person name="DebRoy C."/>
            <person name="Fratamico P.M."/>
            <person name="Yan X."/>
            <person name="Baranzoni G."/>
            <person name="Liu Y."/>
            <person name="Needleman D.S."/>
            <person name="Tebbs R."/>
            <person name="O'Connell C.D."/>
            <person name="Allred A."/>
            <person name="Swimley M."/>
            <person name="Mwangi M."/>
            <person name="Kapur V."/>
            <person name="Raygoza Garay J.A."/>
            <person name="Roberts E.L."/>
            <person name="Katani R."/>
        </authorList>
    </citation>
    <scope>NUCLEOTIDE SEQUENCE</scope>
    <source>
        <strain evidence="2">E 110-69</strain>
    </source>
</reference>
<dbReference type="EMBL" id="KJ755560">
    <property type="protein sequence ID" value="AJE24476.1"/>
    <property type="molecule type" value="Genomic_DNA"/>
</dbReference>
<dbReference type="Proteomes" id="UP000272336">
    <property type="component" value="Unassembled WGS sequence"/>
</dbReference>
<protein>
    <submittedName>
        <fullName evidence="3 4">O-antigen polymerase</fullName>
    </submittedName>
</protein>
<feature type="transmembrane region" description="Helical" evidence="1">
    <location>
        <begin position="89"/>
        <end position="106"/>
    </location>
</feature>
<feature type="transmembrane region" description="Helical" evidence="1">
    <location>
        <begin position="178"/>
        <end position="198"/>
    </location>
</feature>
<dbReference type="RefSeq" id="WP_001347693.1">
    <property type="nucleotide sequence ID" value="NZ_BSVQ01000057.1"/>
</dbReference>
<evidence type="ECO:0000256" key="1">
    <source>
        <dbReference type="SAM" id="Phobius"/>
    </source>
</evidence>
<evidence type="ECO:0000313" key="2">
    <source>
        <dbReference type="EMBL" id="AJE24476.1"/>
    </source>
</evidence>
<feature type="transmembrane region" description="Helical" evidence="1">
    <location>
        <begin position="151"/>
        <end position="171"/>
    </location>
</feature>
<keyword evidence="1" id="KW-0472">Membrane</keyword>
<name>A0A0B1E946_ECOLX</name>